<keyword evidence="5" id="KW-0255">Endonuclease</keyword>
<keyword evidence="1" id="KW-0645">Protease</keyword>
<protein>
    <submittedName>
        <fullName evidence="11">Reverse transcriptase domain-containing protein</fullName>
    </submittedName>
</protein>
<dbReference type="InterPro" id="IPR036397">
    <property type="entry name" value="RNaseH_sf"/>
</dbReference>
<keyword evidence="8" id="KW-0479">Metal-binding</keyword>
<dbReference type="Pfam" id="PF17921">
    <property type="entry name" value="Integrase_H2C2"/>
    <property type="match status" value="1"/>
</dbReference>
<keyword evidence="6" id="KW-0378">Hydrolase</keyword>
<feature type="domain" description="CCHC-type" evidence="10">
    <location>
        <begin position="635"/>
        <end position="650"/>
    </location>
</feature>
<dbReference type="GO" id="GO:0003964">
    <property type="term" value="F:RNA-directed DNA polymerase activity"/>
    <property type="evidence" value="ECO:0007669"/>
    <property type="project" value="UniProtKB-KW"/>
</dbReference>
<evidence type="ECO:0000259" key="10">
    <source>
        <dbReference type="PROSITE" id="PS50158"/>
    </source>
</evidence>
<dbReference type="PROSITE" id="PS50158">
    <property type="entry name" value="ZF_CCHC"/>
    <property type="match status" value="1"/>
</dbReference>
<evidence type="ECO:0000256" key="7">
    <source>
        <dbReference type="ARBA" id="ARBA00022918"/>
    </source>
</evidence>
<dbReference type="CDD" id="cd00303">
    <property type="entry name" value="retropepsin_like"/>
    <property type="match status" value="1"/>
</dbReference>
<dbReference type="Pfam" id="PF00078">
    <property type="entry name" value="RVT_1"/>
    <property type="match status" value="1"/>
</dbReference>
<dbReference type="InterPro" id="IPR043128">
    <property type="entry name" value="Rev_trsase/Diguanyl_cyclase"/>
</dbReference>
<dbReference type="InterPro" id="IPR001878">
    <property type="entry name" value="Znf_CCHC"/>
</dbReference>
<keyword evidence="3" id="KW-0548">Nucleotidyltransferase</keyword>
<evidence type="ECO:0000256" key="3">
    <source>
        <dbReference type="ARBA" id="ARBA00022695"/>
    </source>
</evidence>
<proteinExistence type="predicted"/>
<dbReference type="SUPFAM" id="SSF56672">
    <property type="entry name" value="DNA/RNA polymerases"/>
    <property type="match status" value="1"/>
</dbReference>
<evidence type="ECO:0000256" key="4">
    <source>
        <dbReference type="ARBA" id="ARBA00022722"/>
    </source>
</evidence>
<feature type="region of interest" description="Disordered" evidence="9">
    <location>
        <begin position="155"/>
        <end position="211"/>
    </location>
</feature>
<organism evidence="11">
    <name type="scientific">Tanacetum cinerariifolium</name>
    <name type="common">Dalmatian daisy</name>
    <name type="synonym">Chrysanthemum cinerariifolium</name>
    <dbReference type="NCBI Taxonomy" id="118510"/>
    <lineage>
        <taxon>Eukaryota</taxon>
        <taxon>Viridiplantae</taxon>
        <taxon>Streptophyta</taxon>
        <taxon>Embryophyta</taxon>
        <taxon>Tracheophyta</taxon>
        <taxon>Spermatophyta</taxon>
        <taxon>Magnoliopsida</taxon>
        <taxon>eudicotyledons</taxon>
        <taxon>Gunneridae</taxon>
        <taxon>Pentapetalae</taxon>
        <taxon>asterids</taxon>
        <taxon>campanulids</taxon>
        <taxon>Asterales</taxon>
        <taxon>Asteraceae</taxon>
        <taxon>Asteroideae</taxon>
        <taxon>Anthemideae</taxon>
        <taxon>Anthemidinae</taxon>
        <taxon>Tanacetum</taxon>
    </lineage>
</organism>
<evidence type="ECO:0000256" key="2">
    <source>
        <dbReference type="ARBA" id="ARBA00022679"/>
    </source>
</evidence>
<evidence type="ECO:0000256" key="8">
    <source>
        <dbReference type="PROSITE-ProRule" id="PRU00047"/>
    </source>
</evidence>
<dbReference type="Gene3D" id="3.10.10.10">
    <property type="entry name" value="HIV Type 1 Reverse Transcriptase, subunit A, domain 1"/>
    <property type="match status" value="1"/>
</dbReference>
<evidence type="ECO:0000256" key="5">
    <source>
        <dbReference type="ARBA" id="ARBA00022759"/>
    </source>
</evidence>
<dbReference type="GO" id="GO:0003676">
    <property type="term" value="F:nucleic acid binding"/>
    <property type="evidence" value="ECO:0007669"/>
    <property type="project" value="InterPro"/>
</dbReference>
<evidence type="ECO:0000256" key="9">
    <source>
        <dbReference type="SAM" id="MobiDB-lite"/>
    </source>
</evidence>
<dbReference type="FunFam" id="3.10.10.10:FF:000007">
    <property type="entry name" value="Retrovirus-related Pol polyprotein from transposon 17.6-like Protein"/>
    <property type="match status" value="1"/>
</dbReference>
<dbReference type="GO" id="GO:0008233">
    <property type="term" value="F:peptidase activity"/>
    <property type="evidence" value="ECO:0007669"/>
    <property type="project" value="UniProtKB-KW"/>
</dbReference>
<dbReference type="InterPro" id="IPR041588">
    <property type="entry name" value="Integrase_H2C2"/>
</dbReference>
<dbReference type="InterPro" id="IPR000477">
    <property type="entry name" value="RT_dom"/>
</dbReference>
<dbReference type="InterPro" id="IPR053134">
    <property type="entry name" value="RNA-dir_DNA_polymerase"/>
</dbReference>
<keyword evidence="7 11" id="KW-0695">RNA-directed DNA polymerase</keyword>
<evidence type="ECO:0000256" key="6">
    <source>
        <dbReference type="ARBA" id="ARBA00022801"/>
    </source>
</evidence>
<feature type="compositionally biased region" description="Low complexity" evidence="9">
    <location>
        <begin position="164"/>
        <end position="198"/>
    </location>
</feature>
<dbReference type="Gene3D" id="3.30.70.270">
    <property type="match status" value="1"/>
</dbReference>
<dbReference type="GO" id="GO:0008270">
    <property type="term" value="F:zinc ion binding"/>
    <property type="evidence" value="ECO:0007669"/>
    <property type="project" value="UniProtKB-KW"/>
</dbReference>
<keyword evidence="4" id="KW-0540">Nuclease</keyword>
<dbReference type="GO" id="GO:0006508">
    <property type="term" value="P:proteolysis"/>
    <property type="evidence" value="ECO:0007669"/>
    <property type="project" value="UniProtKB-KW"/>
</dbReference>
<reference evidence="11" key="1">
    <citation type="journal article" date="2019" name="Sci. Rep.">
        <title>Draft genome of Tanacetum cinerariifolium, the natural source of mosquito coil.</title>
        <authorList>
            <person name="Yamashiro T."/>
            <person name="Shiraishi A."/>
            <person name="Satake H."/>
            <person name="Nakayama K."/>
        </authorList>
    </citation>
    <scope>NUCLEOTIDE SEQUENCE</scope>
</reference>
<dbReference type="AlphaFoldDB" id="A0A699HBH6"/>
<dbReference type="Gene3D" id="1.10.340.70">
    <property type="match status" value="1"/>
</dbReference>
<dbReference type="EMBL" id="BKCJ010137005">
    <property type="protein sequence ID" value="GEX89068.1"/>
    <property type="molecule type" value="Genomic_DNA"/>
</dbReference>
<sequence>MVAPVIPISSDSSEESVGFFTSSARVSVGFTFLCSDDSEADIESEPAEQRSERHESLAIHDVMVSRWRDRVTSRPSSPSGSLSHDRFTPSYEFPNAPIVAPPRISQRPAILIRPGEAILFGRPYHTHPNMWLKFLTARKIVRPFSARRLAWRHVSHSSSDRHSSPNFTSNSSSSGSSSDSLSNTSLGSPSYSLSDTSSVHSSGCDASGQTHSGPSTIVALESLLMLIFLPPHKRFRDSYSPEDSREEHTQIGIVDAEVVVYLGIGDGVRAHIKDGMGIGVEIAASDIREDEKEFKAEASKGDSREEHMEIGTIDAYAVVDLGIGDGVRAHIEDGICMGVEITASDIREDEKEFKAKASTGGTMEIVVDSLVTGGISESTRGYVHDLGGTLYDIVHYMLKVPLDGITEFETAQRWLEAGQLMASRERAGLTDRIRRLGLENLRVRALLYIERDRVDSLCHHMVLSQEEFHQIRRDHDDAQRRLRRLESFVKRQQSKSLLPNEWLRHWLTIRQTVLLTLLRLKVKAKMAMTAIIEMGMEIIEMEETMEMEIQIRMVENNDLAAYTQIFQELNLLCTRMVLEEEDQIERYVGGLPDNIQGNVMSAEPTRLLQLANSLMDQNLKVNHRAPMVNQRIATCFECGKKGNFKKDCSKLKNKNHGNKHVIPKARGKAYTIGGGDANSGSDVVTGTFLLNNHYASILFDSGTDRSFMLTTFSTLLDVIPDTLDVSYAVELADKRIVKTNTVLSGYTIGLLGHPFNIDLMPVELGTFDVIIGDRSDKGKKSTLTIISCTKAQKYMRKGCQLQGSSVYSKIDLRSGCNQLKVHDKDIPKTAFRTRYGHYEFQVMPFGLTNAPAVFMDLMNQEQVELKGHLKQILELLKKEELYAKFSKCDFWLSKGMKRLADALSRKERIKPLRVRALVMAVDLNLPVEFLKAQNEARKKENNKTHDLCGMIKKLEYRTEGVLCLNGRSWIPCRRNLRELIMHESHKLKYSIHPGSNKMYQDLKKLYCWPNMKAEIATYISKCLTRAKFKAEYQKPSSLLVQPVILDIHLLLVEFSYNNNYHTSIKAAPFKALYGRKCRSPVCQTEVRDAQLTHLEIIHETTGKIFQKGVIRFDKQGKLNLRYIGPFKKCYPDEPLAISLDEIHIDDKLNFIEEPVEIMDREVKQLKQNCILIVKVRWNSR</sequence>
<dbReference type="Pfam" id="PF08284">
    <property type="entry name" value="RVP_2"/>
    <property type="match status" value="1"/>
</dbReference>
<gene>
    <name evidence="11" type="ORF">Tci_361043</name>
</gene>
<dbReference type="CDD" id="cd01647">
    <property type="entry name" value="RT_LTR"/>
    <property type="match status" value="1"/>
</dbReference>
<dbReference type="InterPro" id="IPR043502">
    <property type="entry name" value="DNA/RNA_pol_sf"/>
</dbReference>
<dbReference type="PANTHER" id="PTHR24559:SF427">
    <property type="entry name" value="RNA-DIRECTED DNA POLYMERASE"/>
    <property type="match status" value="1"/>
</dbReference>
<name>A0A699HBH6_TANCI</name>
<keyword evidence="8" id="KW-0862">Zinc</keyword>
<dbReference type="GO" id="GO:0004519">
    <property type="term" value="F:endonuclease activity"/>
    <property type="evidence" value="ECO:0007669"/>
    <property type="project" value="UniProtKB-KW"/>
</dbReference>
<dbReference type="Gene3D" id="3.30.420.10">
    <property type="entry name" value="Ribonuclease H-like superfamily/Ribonuclease H"/>
    <property type="match status" value="1"/>
</dbReference>
<comment type="caution">
    <text evidence="11">The sequence shown here is derived from an EMBL/GenBank/DDBJ whole genome shotgun (WGS) entry which is preliminary data.</text>
</comment>
<keyword evidence="2" id="KW-0808">Transferase</keyword>
<evidence type="ECO:0000256" key="1">
    <source>
        <dbReference type="ARBA" id="ARBA00022670"/>
    </source>
</evidence>
<evidence type="ECO:0000313" key="11">
    <source>
        <dbReference type="EMBL" id="GEX89068.1"/>
    </source>
</evidence>
<keyword evidence="8" id="KW-0863">Zinc-finger</keyword>
<accession>A0A699HBH6</accession>
<dbReference type="PANTHER" id="PTHR24559">
    <property type="entry name" value="TRANSPOSON TY3-I GAG-POL POLYPROTEIN"/>
    <property type="match status" value="1"/>
</dbReference>